<name>A0A8S3YEZ5_9EUPU</name>
<feature type="chain" id="PRO_5035815609" evidence="1">
    <location>
        <begin position="20"/>
        <end position="224"/>
    </location>
</feature>
<organism evidence="2 3">
    <name type="scientific">Candidula unifasciata</name>
    <dbReference type="NCBI Taxonomy" id="100452"/>
    <lineage>
        <taxon>Eukaryota</taxon>
        <taxon>Metazoa</taxon>
        <taxon>Spiralia</taxon>
        <taxon>Lophotrochozoa</taxon>
        <taxon>Mollusca</taxon>
        <taxon>Gastropoda</taxon>
        <taxon>Heterobranchia</taxon>
        <taxon>Euthyneura</taxon>
        <taxon>Panpulmonata</taxon>
        <taxon>Eupulmonata</taxon>
        <taxon>Stylommatophora</taxon>
        <taxon>Helicina</taxon>
        <taxon>Helicoidea</taxon>
        <taxon>Geomitridae</taxon>
        <taxon>Candidula</taxon>
    </lineage>
</organism>
<protein>
    <submittedName>
        <fullName evidence="2">Uncharacterized protein</fullName>
    </submittedName>
</protein>
<evidence type="ECO:0000256" key="1">
    <source>
        <dbReference type="SAM" id="SignalP"/>
    </source>
</evidence>
<reference evidence="2" key="1">
    <citation type="submission" date="2021-04" db="EMBL/GenBank/DDBJ databases">
        <authorList>
            <consortium name="Molecular Ecology Group"/>
        </authorList>
    </citation>
    <scope>NUCLEOTIDE SEQUENCE</scope>
</reference>
<comment type="caution">
    <text evidence="2">The sequence shown here is derived from an EMBL/GenBank/DDBJ whole genome shotgun (WGS) entry which is preliminary data.</text>
</comment>
<keyword evidence="3" id="KW-1185">Reference proteome</keyword>
<keyword evidence="1" id="KW-0732">Signal</keyword>
<evidence type="ECO:0000313" key="3">
    <source>
        <dbReference type="Proteomes" id="UP000678393"/>
    </source>
</evidence>
<gene>
    <name evidence="2" type="ORF">CUNI_LOCUS1351</name>
</gene>
<dbReference type="EMBL" id="CAJHNH020000165">
    <property type="protein sequence ID" value="CAG5115793.1"/>
    <property type="molecule type" value="Genomic_DNA"/>
</dbReference>
<accession>A0A8S3YEZ5</accession>
<dbReference type="OrthoDB" id="6098712at2759"/>
<dbReference type="Proteomes" id="UP000678393">
    <property type="component" value="Unassembled WGS sequence"/>
</dbReference>
<proteinExistence type="predicted"/>
<sequence length="224" mass="25447">MSTLCLIVLLSLAVRDGYCKSSDGYRCENGVFETLNLVSEDCRAAHVPYLRDVRKTRKHISGLDVVQIFQKYCNGVKSATDCTERFVNFLPCLKTQLESYRNMNRMSNWFCNDNGVKDVIENMYSSLPTERLDYKKNECYRIAASKQYSCIKKFLNVGAPPNDKQNIMRQTLQSLPCLFKELRSKCSQGTSLLLATLQYDSLIIPPALGINVSEILLTVANLRV</sequence>
<feature type="signal peptide" evidence="1">
    <location>
        <begin position="1"/>
        <end position="19"/>
    </location>
</feature>
<dbReference type="AlphaFoldDB" id="A0A8S3YEZ5"/>
<evidence type="ECO:0000313" key="2">
    <source>
        <dbReference type="EMBL" id="CAG5115793.1"/>
    </source>
</evidence>